<accession>A0A975IW28</accession>
<reference evidence="3" key="1">
    <citation type="submission" date="2021-04" db="EMBL/GenBank/DDBJ databases">
        <title>The complete genome sequence of Caulobacter sp. S6.</title>
        <authorList>
            <person name="Tang Y."/>
            <person name="Ouyang W."/>
            <person name="Liu Q."/>
            <person name="Huang B."/>
            <person name="Guo Z."/>
            <person name="Lei P."/>
        </authorList>
    </citation>
    <scope>NUCLEOTIDE SEQUENCE</scope>
    <source>
        <strain evidence="3">S6</strain>
    </source>
</reference>
<dbReference type="Pfam" id="PF07811">
    <property type="entry name" value="TadE"/>
    <property type="match status" value="1"/>
</dbReference>
<proteinExistence type="predicted"/>
<dbReference type="Proteomes" id="UP000676409">
    <property type="component" value="Chromosome"/>
</dbReference>
<sequence>MMRQARRRGGKGFAADRSGATALEFAILSPALIMMIYGIFDMGLALYAGSAVRSAVQNASRTLITYPNTSAATIQASAQALLVDVPVNNLSVSITQQTISAAETVERVSWTYKYQLSIPLVPDQWLVFDSSLVVPLPPSN</sequence>
<organism evidence="3 4">
    <name type="scientific">Phenylobacterium montanum</name>
    <dbReference type="NCBI Taxonomy" id="2823693"/>
    <lineage>
        <taxon>Bacteria</taxon>
        <taxon>Pseudomonadati</taxon>
        <taxon>Pseudomonadota</taxon>
        <taxon>Alphaproteobacteria</taxon>
        <taxon>Caulobacterales</taxon>
        <taxon>Caulobacteraceae</taxon>
        <taxon>Phenylobacterium</taxon>
    </lineage>
</organism>
<feature type="transmembrane region" description="Helical" evidence="1">
    <location>
        <begin position="21"/>
        <end position="40"/>
    </location>
</feature>
<feature type="domain" description="TadE-like" evidence="2">
    <location>
        <begin position="19"/>
        <end position="61"/>
    </location>
</feature>
<dbReference type="AlphaFoldDB" id="A0A975IW28"/>
<dbReference type="KEGG" id="caul:KCG34_05760"/>
<evidence type="ECO:0000259" key="2">
    <source>
        <dbReference type="Pfam" id="PF07811"/>
    </source>
</evidence>
<evidence type="ECO:0000313" key="3">
    <source>
        <dbReference type="EMBL" id="QUD89385.1"/>
    </source>
</evidence>
<keyword evidence="1" id="KW-1133">Transmembrane helix</keyword>
<evidence type="ECO:0000256" key="1">
    <source>
        <dbReference type="SAM" id="Phobius"/>
    </source>
</evidence>
<evidence type="ECO:0000313" key="4">
    <source>
        <dbReference type="Proteomes" id="UP000676409"/>
    </source>
</evidence>
<dbReference type="RefSeq" id="WP_211939437.1">
    <property type="nucleotide sequence ID" value="NZ_CP073078.1"/>
</dbReference>
<gene>
    <name evidence="3" type="ORF">KCG34_05760</name>
</gene>
<keyword evidence="1" id="KW-0812">Transmembrane</keyword>
<protein>
    <submittedName>
        <fullName evidence="3">Pilus assembly protein</fullName>
    </submittedName>
</protein>
<dbReference type="EMBL" id="CP073078">
    <property type="protein sequence ID" value="QUD89385.1"/>
    <property type="molecule type" value="Genomic_DNA"/>
</dbReference>
<dbReference type="InterPro" id="IPR012495">
    <property type="entry name" value="TadE-like_dom"/>
</dbReference>
<name>A0A975IW28_9CAUL</name>
<keyword evidence="1" id="KW-0472">Membrane</keyword>
<keyword evidence="4" id="KW-1185">Reference proteome</keyword>